<sequence>MPNFLVDSQVSQGASFANIFSVPATTTPALFGTLGLNTADAGPNLHVHFSATVTLSSLVSVLVPVTITVVRIINGVSTTIYTATESLPIGGALLTTDVFTISGIDVPPAADFIIYQSFVSIPAGLAVIPNRVGPESLQAVAYSDAPLADEV</sequence>
<dbReference type="EMBL" id="JAZHPZ010000011">
    <property type="protein sequence ID" value="MEF2967945.1"/>
    <property type="molecule type" value="Genomic_DNA"/>
</dbReference>
<evidence type="ECO:0000313" key="2">
    <source>
        <dbReference type="Proteomes" id="UP001306950"/>
    </source>
</evidence>
<comment type="caution">
    <text evidence="1">The sequence shown here is derived from an EMBL/GenBank/DDBJ whole genome shotgun (WGS) entry which is preliminary data.</text>
</comment>
<reference evidence="1 2" key="1">
    <citation type="submission" date="2024-02" db="EMBL/GenBank/DDBJ databases">
        <title>A nitrogen-fixing paenibacillus bacterium.</title>
        <authorList>
            <person name="Zhang W.L."/>
            <person name="Chen S.F."/>
        </authorList>
    </citation>
    <scope>NUCLEOTIDE SEQUENCE [LARGE SCALE GENOMIC DNA]</scope>
    <source>
        <strain evidence="1 2">M1</strain>
    </source>
</reference>
<keyword evidence="2" id="KW-1185">Reference proteome</keyword>
<dbReference type="Proteomes" id="UP001306950">
    <property type="component" value="Unassembled WGS sequence"/>
</dbReference>
<protein>
    <submittedName>
        <fullName evidence="1">Uncharacterized protein</fullName>
    </submittedName>
</protein>
<dbReference type="RefSeq" id="WP_331848157.1">
    <property type="nucleotide sequence ID" value="NZ_JAZHPZ010000011.1"/>
</dbReference>
<gene>
    <name evidence="1" type="ORF">V3851_19115</name>
</gene>
<name>A0ABU7VW00_9BACL</name>
<accession>A0ABU7VW00</accession>
<proteinExistence type="predicted"/>
<evidence type="ECO:0000313" key="1">
    <source>
        <dbReference type="EMBL" id="MEF2967945.1"/>
    </source>
</evidence>
<organism evidence="1 2">
    <name type="scientific">Paenibacillus haidiansis</name>
    <dbReference type="NCBI Taxonomy" id="1574488"/>
    <lineage>
        <taxon>Bacteria</taxon>
        <taxon>Bacillati</taxon>
        <taxon>Bacillota</taxon>
        <taxon>Bacilli</taxon>
        <taxon>Bacillales</taxon>
        <taxon>Paenibacillaceae</taxon>
        <taxon>Paenibacillus</taxon>
    </lineage>
</organism>